<keyword evidence="1" id="KW-0732">Signal</keyword>
<dbReference type="Proteomes" id="UP000283492">
    <property type="component" value="Unassembled WGS sequence"/>
</dbReference>
<feature type="signal peptide" evidence="1">
    <location>
        <begin position="1"/>
        <end position="28"/>
    </location>
</feature>
<name>A0A3R6E5V8_9FIRM</name>
<dbReference type="EMBL" id="QSFX01000021">
    <property type="protein sequence ID" value="RHA87183.1"/>
    <property type="molecule type" value="Genomic_DNA"/>
</dbReference>
<evidence type="ECO:0000256" key="1">
    <source>
        <dbReference type="SAM" id="SignalP"/>
    </source>
</evidence>
<evidence type="ECO:0000313" key="2">
    <source>
        <dbReference type="EMBL" id="RHA87183.1"/>
    </source>
</evidence>
<sequence length="225" mass="24885">MRNMLRKALSVLLMIATMFSISVQPVMAAPSTAETVNNGLEMIEQNFTDTTIYAKYYLTIDGETLLYTEYGEIVNNTFVLNSTSVKVDENKEPILSTQMTERYVEPIVSVATNDVGFRSSCEYKPHTETFSFKADKWTLGLITQAIVTATGLAAGTAGVIAGALIDSVASGLISVIPDSVYFDGERCVSRSTGKIYYRYRGNFYNDSSKSVLLAENVSWSRRWGH</sequence>
<dbReference type="AlphaFoldDB" id="A0A3R6E5V8"/>
<gene>
    <name evidence="2" type="ORF">DW914_11590</name>
</gene>
<protein>
    <submittedName>
        <fullName evidence="2">Uncharacterized protein</fullName>
    </submittedName>
</protein>
<proteinExistence type="predicted"/>
<evidence type="ECO:0000313" key="3">
    <source>
        <dbReference type="Proteomes" id="UP000283492"/>
    </source>
</evidence>
<dbReference type="RefSeq" id="WP_118582280.1">
    <property type="nucleotide sequence ID" value="NZ_CABJFX010000021.1"/>
</dbReference>
<reference evidence="2 3" key="1">
    <citation type="submission" date="2018-08" db="EMBL/GenBank/DDBJ databases">
        <title>A genome reference for cultivated species of the human gut microbiota.</title>
        <authorList>
            <person name="Zou Y."/>
            <person name="Xue W."/>
            <person name="Luo G."/>
        </authorList>
    </citation>
    <scope>NUCLEOTIDE SEQUENCE [LARGE SCALE GENOMIC DNA]</scope>
    <source>
        <strain evidence="2 3">AM42-1AC</strain>
    </source>
</reference>
<comment type="caution">
    <text evidence="2">The sequence shown here is derived from an EMBL/GenBank/DDBJ whole genome shotgun (WGS) entry which is preliminary data.</text>
</comment>
<organism evidence="2 3">
    <name type="scientific">Roseburia inulinivorans</name>
    <dbReference type="NCBI Taxonomy" id="360807"/>
    <lineage>
        <taxon>Bacteria</taxon>
        <taxon>Bacillati</taxon>
        <taxon>Bacillota</taxon>
        <taxon>Clostridia</taxon>
        <taxon>Lachnospirales</taxon>
        <taxon>Lachnospiraceae</taxon>
        <taxon>Roseburia</taxon>
    </lineage>
</organism>
<accession>A0A3R6E5V8</accession>
<feature type="chain" id="PRO_5018703252" evidence="1">
    <location>
        <begin position="29"/>
        <end position="225"/>
    </location>
</feature>